<dbReference type="OrthoDB" id="557707at2759"/>
<proteinExistence type="predicted"/>
<dbReference type="Gene3D" id="2.60.120.200">
    <property type="match status" value="1"/>
</dbReference>
<evidence type="ECO:0008006" key="3">
    <source>
        <dbReference type="Google" id="ProtNLM"/>
    </source>
</evidence>
<keyword evidence="2" id="KW-1185">Reference proteome</keyword>
<dbReference type="Pfam" id="PF13385">
    <property type="entry name" value="Laminin_G_3"/>
    <property type="match status" value="1"/>
</dbReference>
<dbReference type="InterPro" id="IPR013320">
    <property type="entry name" value="ConA-like_dom_sf"/>
</dbReference>
<name>A0A2J8A7T7_9CHLO</name>
<dbReference type="AlphaFoldDB" id="A0A2J8A7T7"/>
<sequence length="235" mass="25826">MDSPMKLYDMNKQVRIEKDKIPPTVNGQEFSASFWLYLVEFQPTRDGPQLIFMRGADTTTVGTANPIVALDGQTNRLYISARTSTSLIATPANFYLPASNYLTATIDYFPLQRWVNVAMVIKDDAMNVYLNGSLYTVANVSDLVASSSSSSSSALSLRDRPIFAACTGNLVVGPKGVDKVRDPRAYLAQFRFYNYALTQKDINGVYAAGPSATSLLARLGLAGYGMRTPIYRIEV</sequence>
<evidence type="ECO:0000313" key="2">
    <source>
        <dbReference type="Proteomes" id="UP000236333"/>
    </source>
</evidence>
<accession>A0A2J8A7T7</accession>
<dbReference type="EMBL" id="PGGS01000123">
    <property type="protein sequence ID" value="PNH08594.1"/>
    <property type="molecule type" value="Genomic_DNA"/>
</dbReference>
<organism evidence="1 2">
    <name type="scientific">Tetrabaena socialis</name>
    <dbReference type="NCBI Taxonomy" id="47790"/>
    <lineage>
        <taxon>Eukaryota</taxon>
        <taxon>Viridiplantae</taxon>
        <taxon>Chlorophyta</taxon>
        <taxon>core chlorophytes</taxon>
        <taxon>Chlorophyceae</taxon>
        <taxon>CS clade</taxon>
        <taxon>Chlamydomonadales</taxon>
        <taxon>Tetrabaenaceae</taxon>
        <taxon>Tetrabaena</taxon>
    </lineage>
</organism>
<protein>
    <recommendedName>
        <fullName evidence="3">LamG-like jellyroll fold domain-containing protein</fullName>
    </recommendedName>
</protein>
<dbReference type="SUPFAM" id="SSF49899">
    <property type="entry name" value="Concanavalin A-like lectins/glucanases"/>
    <property type="match status" value="1"/>
</dbReference>
<comment type="caution">
    <text evidence="1">The sequence shown here is derived from an EMBL/GenBank/DDBJ whole genome shotgun (WGS) entry which is preliminary data.</text>
</comment>
<gene>
    <name evidence="1" type="ORF">TSOC_004826</name>
</gene>
<evidence type="ECO:0000313" key="1">
    <source>
        <dbReference type="EMBL" id="PNH08594.1"/>
    </source>
</evidence>
<reference evidence="1 2" key="1">
    <citation type="journal article" date="2017" name="Mol. Biol. Evol.">
        <title>The 4-celled Tetrabaena socialis nuclear genome reveals the essential components for genetic control of cell number at the origin of multicellularity in the volvocine lineage.</title>
        <authorList>
            <person name="Featherston J."/>
            <person name="Arakaki Y."/>
            <person name="Hanschen E.R."/>
            <person name="Ferris P.J."/>
            <person name="Michod R.E."/>
            <person name="Olson B.J.S.C."/>
            <person name="Nozaki H."/>
            <person name="Durand P.M."/>
        </authorList>
    </citation>
    <scope>NUCLEOTIDE SEQUENCE [LARGE SCALE GENOMIC DNA]</scope>
    <source>
        <strain evidence="1 2">NIES-571</strain>
    </source>
</reference>
<dbReference type="Proteomes" id="UP000236333">
    <property type="component" value="Unassembled WGS sequence"/>
</dbReference>